<dbReference type="CDD" id="cd10028">
    <property type="entry name" value="UDG-F2_TDG_MUG"/>
    <property type="match status" value="1"/>
</dbReference>
<evidence type="ECO:0000259" key="4">
    <source>
        <dbReference type="Pfam" id="PF03167"/>
    </source>
</evidence>
<name>A0ABX8EN22_9ACTN</name>
<keyword evidence="6" id="KW-1185">Reference proteome</keyword>
<evidence type="ECO:0000256" key="3">
    <source>
        <dbReference type="ARBA" id="ARBA00023204"/>
    </source>
</evidence>
<proteinExistence type="predicted"/>
<evidence type="ECO:0000313" key="6">
    <source>
        <dbReference type="Proteomes" id="UP000679307"/>
    </source>
</evidence>
<keyword evidence="3" id="KW-0234">DNA repair</keyword>
<dbReference type="Pfam" id="PF03167">
    <property type="entry name" value="UDG"/>
    <property type="match status" value="1"/>
</dbReference>
<keyword evidence="5" id="KW-0326">Glycosidase</keyword>
<dbReference type="Gene3D" id="3.40.470.10">
    <property type="entry name" value="Uracil-DNA glycosylase-like domain"/>
    <property type="match status" value="1"/>
</dbReference>
<dbReference type="InterPro" id="IPR015637">
    <property type="entry name" value="MUG/TDG"/>
</dbReference>
<reference evidence="5 6" key="1">
    <citation type="submission" date="2021-05" db="EMBL/GenBank/DDBJ databases">
        <title>Complete genome of Nocardioides aquaticus KCTC 9944T isolated from meromictic and hypersaline Ekho Lake, Antarctica.</title>
        <authorList>
            <person name="Hwang K."/>
            <person name="Kim K.M."/>
            <person name="Choe H."/>
        </authorList>
    </citation>
    <scope>NUCLEOTIDE SEQUENCE [LARGE SCALE GENOMIC DNA]</scope>
    <source>
        <strain evidence="5 6">KCTC 9944</strain>
    </source>
</reference>
<dbReference type="InterPro" id="IPR036895">
    <property type="entry name" value="Uracil-DNA_glycosylase-like_sf"/>
</dbReference>
<dbReference type="PANTHER" id="PTHR12159:SF9">
    <property type="entry name" value="G_T MISMATCH-SPECIFIC THYMINE DNA GLYCOSYLASE"/>
    <property type="match status" value="1"/>
</dbReference>
<dbReference type="EMBL" id="CP075371">
    <property type="protein sequence ID" value="QVT81517.1"/>
    <property type="molecule type" value="Genomic_DNA"/>
</dbReference>
<protein>
    <submittedName>
        <fullName evidence="5">G/U mismatch-specific DNA glycosylase</fullName>
        <ecNumber evidence="5">3.2.2.28</ecNumber>
    </submittedName>
</protein>
<accession>A0ABX8EN22</accession>
<evidence type="ECO:0000256" key="1">
    <source>
        <dbReference type="ARBA" id="ARBA00022763"/>
    </source>
</evidence>
<feature type="domain" description="Uracil-DNA glycosylase-like" evidence="4">
    <location>
        <begin position="7"/>
        <end position="164"/>
    </location>
</feature>
<dbReference type="PANTHER" id="PTHR12159">
    <property type="entry name" value="G/T AND G/U MISMATCH-SPECIFIC DNA GLYCOSYLASE"/>
    <property type="match status" value="1"/>
</dbReference>
<dbReference type="RefSeq" id="WP_214056887.1">
    <property type="nucleotide sequence ID" value="NZ_BAAAHS010000103.1"/>
</dbReference>
<keyword evidence="1" id="KW-0227">DNA damage</keyword>
<dbReference type="InterPro" id="IPR005122">
    <property type="entry name" value="Uracil-DNA_glycosylase-like"/>
</dbReference>
<keyword evidence="2 5" id="KW-0378">Hydrolase</keyword>
<gene>
    <name evidence="5" type="primary">mug_2</name>
    <name evidence="5" type="ORF">ENKNEFLB_03927</name>
</gene>
<organism evidence="5 6">
    <name type="scientific">Nocardioides aquaticus</name>
    <dbReference type="NCBI Taxonomy" id="160826"/>
    <lineage>
        <taxon>Bacteria</taxon>
        <taxon>Bacillati</taxon>
        <taxon>Actinomycetota</taxon>
        <taxon>Actinomycetes</taxon>
        <taxon>Propionibacteriales</taxon>
        <taxon>Nocardioidaceae</taxon>
        <taxon>Nocardioides</taxon>
    </lineage>
</organism>
<dbReference type="GO" id="GO:0016798">
    <property type="term" value="F:hydrolase activity, acting on glycosyl bonds"/>
    <property type="evidence" value="ECO:0007669"/>
    <property type="project" value="UniProtKB-KW"/>
</dbReference>
<evidence type="ECO:0000256" key="2">
    <source>
        <dbReference type="ARBA" id="ARBA00022801"/>
    </source>
</evidence>
<dbReference type="Proteomes" id="UP000679307">
    <property type="component" value="Chromosome"/>
</dbReference>
<evidence type="ECO:0000313" key="5">
    <source>
        <dbReference type="EMBL" id="QVT81517.1"/>
    </source>
</evidence>
<dbReference type="SUPFAM" id="SSF52141">
    <property type="entry name" value="Uracil-DNA glycosylase-like"/>
    <property type="match status" value="1"/>
</dbReference>
<dbReference type="EC" id="3.2.2.28" evidence="5"/>
<sequence length="183" mass="20074">MEELPDIVGPDPAVVFCGQAGQDSPKTREHYYATPGNSFWECLHLAGMTPTLLRPEDDHRLPALGLGLTDLVGRPSPDGTRYLADIDDLVAKVERWEPDWLAFTGKGAAQQAARALGRRPPKLLGATEWYVGRTQVFVLPGPSGANRRPDYDGRPTRVSWWRELAEMADLADLAGPDLEPSDA</sequence>